<feature type="domain" description="HTH cro/C1-type" evidence="1">
    <location>
        <begin position="8"/>
        <end position="61"/>
    </location>
</feature>
<proteinExistence type="predicted"/>
<dbReference type="SUPFAM" id="SSF47413">
    <property type="entry name" value="lambda repressor-like DNA-binding domains"/>
    <property type="match status" value="1"/>
</dbReference>
<dbReference type="Pfam" id="PF01381">
    <property type="entry name" value="HTH_3"/>
    <property type="match status" value="1"/>
</dbReference>
<dbReference type="SMART" id="SM00530">
    <property type="entry name" value="HTH_XRE"/>
    <property type="match status" value="1"/>
</dbReference>
<keyword evidence="3" id="KW-1185">Reference proteome</keyword>
<reference evidence="2 3" key="1">
    <citation type="submission" date="2019-02" db="EMBL/GenBank/DDBJ databases">
        <title>Pedobacter sp. nov., a novel speices isolated from soil of pinguins habitat in Antarcitica.</title>
        <authorList>
            <person name="He R.-H."/>
        </authorList>
    </citation>
    <scope>NUCLEOTIDE SEQUENCE [LARGE SCALE GENOMIC DNA]</scope>
    <source>
        <strain evidence="2 3">E01020</strain>
    </source>
</reference>
<protein>
    <submittedName>
        <fullName evidence="2">Transcriptional regulator</fullName>
    </submittedName>
</protein>
<dbReference type="OrthoDB" id="1122334at2"/>
<evidence type="ECO:0000313" key="2">
    <source>
        <dbReference type="EMBL" id="TDG36076.1"/>
    </source>
</evidence>
<dbReference type="InterPro" id="IPR001387">
    <property type="entry name" value="Cro/C1-type_HTH"/>
</dbReference>
<name>A0A4R5MKX2_9SPHI</name>
<evidence type="ECO:0000259" key="1">
    <source>
        <dbReference type="PROSITE" id="PS50943"/>
    </source>
</evidence>
<dbReference type="CDD" id="cd00093">
    <property type="entry name" value="HTH_XRE"/>
    <property type="match status" value="1"/>
</dbReference>
<dbReference type="InterPro" id="IPR010982">
    <property type="entry name" value="Lambda_DNA-bd_dom_sf"/>
</dbReference>
<evidence type="ECO:0000313" key="3">
    <source>
        <dbReference type="Proteomes" id="UP000295668"/>
    </source>
</evidence>
<dbReference type="NCBIfam" id="TIGR03070">
    <property type="entry name" value="couple_hipB"/>
    <property type="match status" value="1"/>
</dbReference>
<dbReference type="EMBL" id="SJCY01000006">
    <property type="protein sequence ID" value="TDG36076.1"/>
    <property type="molecule type" value="Genomic_DNA"/>
</dbReference>
<comment type="caution">
    <text evidence="2">The sequence shown here is derived from an EMBL/GenBank/DDBJ whole genome shotgun (WGS) entry which is preliminary data.</text>
</comment>
<dbReference type="Proteomes" id="UP000295668">
    <property type="component" value="Unassembled WGS sequence"/>
</dbReference>
<dbReference type="PROSITE" id="PS50943">
    <property type="entry name" value="HTH_CROC1"/>
    <property type="match status" value="1"/>
</dbReference>
<accession>A0A4R5MKX2</accession>
<dbReference type="AlphaFoldDB" id="A0A4R5MKX2"/>
<dbReference type="InterPro" id="IPR017507">
    <property type="entry name" value="Tscrpt_reg_HipB-like"/>
</dbReference>
<dbReference type="RefSeq" id="WP_133262639.1">
    <property type="nucleotide sequence ID" value="NZ_SJCY01000006.1"/>
</dbReference>
<gene>
    <name evidence="2" type="ORF">EZJ43_10360</name>
</gene>
<dbReference type="Gene3D" id="1.10.260.40">
    <property type="entry name" value="lambda repressor-like DNA-binding domains"/>
    <property type="match status" value="1"/>
</dbReference>
<sequence>MNNLRDFVKAKRKELGLTQEDLALNAGVGLNFVRDLEQGKNTLRLDKVNDVLALFGKVVGVTDKLTK</sequence>
<organism evidence="2 3">
    <name type="scientific">Pedobacter changchengzhani</name>
    <dbReference type="NCBI Taxonomy" id="2529274"/>
    <lineage>
        <taxon>Bacteria</taxon>
        <taxon>Pseudomonadati</taxon>
        <taxon>Bacteroidota</taxon>
        <taxon>Sphingobacteriia</taxon>
        <taxon>Sphingobacteriales</taxon>
        <taxon>Sphingobacteriaceae</taxon>
        <taxon>Pedobacter</taxon>
    </lineage>
</organism>
<dbReference type="GO" id="GO:0003677">
    <property type="term" value="F:DNA binding"/>
    <property type="evidence" value="ECO:0007669"/>
    <property type="project" value="InterPro"/>
</dbReference>